<evidence type="ECO:0000259" key="4">
    <source>
        <dbReference type="PROSITE" id="PS50987"/>
    </source>
</evidence>
<dbReference type="SMART" id="SM00418">
    <property type="entry name" value="HTH_ARSR"/>
    <property type="match status" value="1"/>
</dbReference>
<dbReference type="Pfam" id="PF12840">
    <property type="entry name" value="HTH_20"/>
    <property type="match status" value="1"/>
</dbReference>
<evidence type="ECO:0000313" key="5">
    <source>
        <dbReference type="EMBL" id="ACZ40468.1"/>
    </source>
</evidence>
<dbReference type="GO" id="GO:0003700">
    <property type="term" value="F:DNA-binding transcription factor activity"/>
    <property type="evidence" value="ECO:0007669"/>
    <property type="project" value="InterPro"/>
</dbReference>
<dbReference type="PANTHER" id="PTHR33154:SF15">
    <property type="entry name" value="REGULATORY PROTEIN ARSR"/>
    <property type="match status" value="1"/>
</dbReference>
<dbReference type="InterPro" id="IPR051081">
    <property type="entry name" value="HTH_MetalResp_TranReg"/>
</dbReference>
<dbReference type="AlphaFoldDB" id="D1C9H5"/>
<dbReference type="Gene3D" id="1.10.10.10">
    <property type="entry name" value="Winged helix-like DNA-binding domain superfamily/Winged helix DNA-binding domain"/>
    <property type="match status" value="1"/>
</dbReference>
<accession>D1C9H5</accession>
<evidence type="ECO:0000256" key="1">
    <source>
        <dbReference type="ARBA" id="ARBA00023015"/>
    </source>
</evidence>
<evidence type="ECO:0000313" key="6">
    <source>
        <dbReference type="Proteomes" id="UP000002027"/>
    </source>
</evidence>
<organism evidence="5 6">
    <name type="scientific">Sphaerobacter thermophilus (strain ATCC 49802 / DSM 20745 / KCCM 41009 / NCIMB 13125 / S 6022)</name>
    <dbReference type="NCBI Taxonomy" id="479434"/>
    <lineage>
        <taxon>Bacteria</taxon>
        <taxon>Pseudomonadati</taxon>
        <taxon>Thermomicrobiota</taxon>
        <taxon>Thermomicrobia</taxon>
        <taxon>Sphaerobacterales</taxon>
        <taxon>Sphaerobacterineae</taxon>
        <taxon>Sphaerobacteraceae</taxon>
        <taxon>Sphaerobacter</taxon>
    </lineage>
</organism>
<dbReference type="PRINTS" id="PR00778">
    <property type="entry name" value="HTHARSR"/>
</dbReference>
<dbReference type="SUPFAM" id="SSF46785">
    <property type="entry name" value="Winged helix' DNA-binding domain"/>
    <property type="match status" value="1"/>
</dbReference>
<dbReference type="InterPro" id="IPR036388">
    <property type="entry name" value="WH-like_DNA-bd_sf"/>
</dbReference>
<name>D1C9H5_SPHTD</name>
<feature type="domain" description="HTH arsR-type" evidence="4">
    <location>
        <begin position="12"/>
        <end position="102"/>
    </location>
</feature>
<keyword evidence="1" id="KW-0805">Transcription regulation</keyword>
<keyword evidence="3" id="KW-0804">Transcription</keyword>
<dbReference type="Proteomes" id="UP000002027">
    <property type="component" value="Chromosome 2"/>
</dbReference>
<dbReference type="PANTHER" id="PTHR33154">
    <property type="entry name" value="TRANSCRIPTIONAL REGULATOR, ARSR FAMILY"/>
    <property type="match status" value="1"/>
</dbReference>
<dbReference type="NCBIfam" id="NF033788">
    <property type="entry name" value="HTH_metalloreg"/>
    <property type="match status" value="1"/>
</dbReference>
<dbReference type="PROSITE" id="PS50987">
    <property type="entry name" value="HTH_ARSR_2"/>
    <property type="match status" value="1"/>
</dbReference>
<reference evidence="5 6" key="2">
    <citation type="journal article" date="2010" name="Stand. Genomic Sci.">
        <title>Complete genome sequence of Desulfohalobium retbaense type strain (HR(100)).</title>
        <authorList>
            <person name="Spring S."/>
            <person name="Nolan M."/>
            <person name="Lapidus A."/>
            <person name="Glavina Del Rio T."/>
            <person name="Copeland A."/>
            <person name="Tice H."/>
            <person name="Cheng J.F."/>
            <person name="Lucas S."/>
            <person name="Land M."/>
            <person name="Chen F."/>
            <person name="Bruce D."/>
            <person name="Goodwin L."/>
            <person name="Pitluck S."/>
            <person name="Ivanova N."/>
            <person name="Mavromatis K."/>
            <person name="Mikhailova N."/>
            <person name="Pati A."/>
            <person name="Chen A."/>
            <person name="Palaniappan K."/>
            <person name="Hauser L."/>
            <person name="Chang Y.J."/>
            <person name="Jeffries C.D."/>
            <person name="Munk C."/>
            <person name="Kiss H."/>
            <person name="Chain P."/>
            <person name="Han C."/>
            <person name="Brettin T."/>
            <person name="Detter J.C."/>
            <person name="Schuler E."/>
            <person name="Goker M."/>
            <person name="Rohde M."/>
            <person name="Bristow J."/>
            <person name="Eisen J.A."/>
            <person name="Markowitz V."/>
            <person name="Hugenholtz P."/>
            <person name="Kyrpides N.C."/>
            <person name="Klenk H.P."/>
        </authorList>
    </citation>
    <scope>NUCLEOTIDE SEQUENCE [LARGE SCALE GENOMIC DNA]</scope>
    <source>
        <strain evidence="6">ATCC 49802 / DSM 20745 / S 6022</strain>
    </source>
</reference>
<dbReference type="GO" id="GO:0003677">
    <property type="term" value="F:DNA binding"/>
    <property type="evidence" value="ECO:0007669"/>
    <property type="project" value="UniProtKB-KW"/>
</dbReference>
<keyword evidence="6" id="KW-1185">Reference proteome</keyword>
<dbReference type="HOGENOM" id="CLU_097806_3_2_0"/>
<dbReference type="KEGG" id="sti:Sthe_3067"/>
<protein>
    <submittedName>
        <fullName evidence="5">Transcriptional regulator, ArsR family</fullName>
    </submittedName>
</protein>
<dbReference type="eggNOG" id="COG0640">
    <property type="taxonomic scope" value="Bacteria"/>
</dbReference>
<evidence type="ECO:0000256" key="3">
    <source>
        <dbReference type="ARBA" id="ARBA00023163"/>
    </source>
</evidence>
<dbReference type="InterPro" id="IPR001845">
    <property type="entry name" value="HTH_ArsR_DNA-bd_dom"/>
</dbReference>
<dbReference type="InterPro" id="IPR036390">
    <property type="entry name" value="WH_DNA-bd_sf"/>
</dbReference>
<dbReference type="InterPro" id="IPR011991">
    <property type="entry name" value="ArsR-like_HTH"/>
</dbReference>
<dbReference type="InParanoid" id="D1C9H5"/>
<gene>
    <name evidence="5" type="ordered locus">Sthe_3067</name>
</gene>
<dbReference type="CDD" id="cd00090">
    <property type="entry name" value="HTH_ARSR"/>
    <property type="match status" value="1"/>
</dbReference>
<dbReference type="FunCoup" id="D1C9H5">
    <property type="interactions" value="51"/>
</dbReference>
<dbReference type="OrthoDB" id="9798835at2"/>
<dbReference type="EMBL" id="CP001824">
    <property type="protein sequence ID" value="ACZ40468.1"/>
    <property type="molecule type" value="Genomic_DNA"/>
</dbReference>
<sequence length="102" mass="11139">MQGGRAVKPIELPSKTDERLVAMLRAVANPVRYRILQILADRGECQCGPLGADLPIAQSTLSQHLKVLREAGLIKGTVSGPAVCYCRDEEAIDWLKRAIQSL</sequence>
<evidence type="ECO:0000256" key="2">
    <source>
        <dbReference type="ARBA" id="ARBA00023125"/>
    </source>
</evidence>
<proteinExistence type="predicted"/>
<keyword evidence="2" id="KW-0238">DNA-binding</keyword>
<reference evidence="6" key="1">
    <citation type="submission" date="2009-11" db="EMBL/GenBank/DDBJ databases">
        <title>The complete chromosome 2 of Sphaerobacter thermophilus DSM 20745.</title>
        <authorList>
            <person name="Lucas S."/>
            <person name="Copeland A."/>
            <person name="Lapidus A."/>
            <person name="Glavina del Rio T."/>
            <person name="Dalin E."/>
            <person name="Tice H."/>
            <person name="Bruce D."/>
            <person name="Goodwin L."/>
            <person name="Pitluck S."/>
            <person name="Kyrpides N."/>
            <person name="Mavromatis K."/>
            <person name="Ivanova N."/>
            <person name="Mikhailova N."/>
            <person name="LaButti K.M."/>
            <person name="Clum A."/>
            <person name="Sun H.I."/>
            <person name="Brettin T."/>
            <person name="Detter J.C."/>
            <person name="Han C."/>
            <person name="Larimer F."/>
            <person name="Land M."/>
            <person name="Hauser L."/>
            <person name="Markowitz V."/>
            <person name="Cheng J.F."/>
            <person name="Hugenholtz P."/>
            <person name="Woyke T."/>
            <person name="Wu D."/>
            <person name="Steenblock K."/>
            <person name="Schneider S."/>
            <person name="Pukall R."/>
            <person name="Goeker M."/>
            <person name="Klenk H.P."/>
            <person name="Eisen J.A."/>
        </authorList>
    </citation>
    <scope>NUCLEOTIDE SEQUENCE [LARGE SCALE GENOMIC DNA]</scope>
    <source>
        <strain evidence="6">ATCC 49802 / DSM 20745 / S 6022</strain>
    </source>
</reference>